<keyword evidence="2" id="KW-1015">Disulfide bond</keyword>
<proteinExistence type="inferred from homology"/>
<reference evidence="3" key="1">
    <citation type="journal article" date="1993" name="Eur. J. Biochem.">
        <title>Isolation, structural characterization and biological function of a lysine-conopressin in the central nervous system of the pharyngobdellid leech Erpobdella octoculata.</title>
        <authorList>
            <person name="Salzet M."/>
            <person name="Bulet P."/>
            <person name="Van Dorsselaer A."/>
            <person name="Malecha J."/>
        </authorList>
    </citation>
    <scope>PROTEIN SEQUENCE</scope>
</reference>
<dbReference type="PIR" id="S39040">
    <property type="entry name" value="S39040"/>
</dbReference>
<protein>
    <submittedName>
        <fullName evidence="3">Lys-conopressin G</fullName>
    </submittedName>
</protein>
<dbReference type="GO" id="GO:0005576">
    <property type="term" value="C:extracellular region"/>
    <property type="evidence" value="ECO:0007669"/>
    <property type="project" value="InterPro"/>
</dbReference>
<comment type="similarity">
    <text evidence="1">Belongs to the vasopressin/oxytocin family.</text>
</comment>
<evidence type="ECO:0000313" key="3">
    <source>
        <dbReference type="PIR" id="S39040"/>
    </source>
</evidence>
<evidence type="ECO:0000256" key="2">
    <source>
        <dbReference type="ARBA" id="ARBA00023157"/>
    </source>
</evidence>
<name>P84502_9ANNE</name>
<dbReference type="GO" id="GO:0005185">
    <property type="term" value="F:neurohypophyseal hormone activity"/>
    <property type="evidence" value="ECO:0007669"/>
    <property type="project" value="InterPro"/>
</dbReference>
<dbReference type="PROSITE" id="PS00264">
    <property type="entry name" value="NEUROHYPOPHYS_HORM"/>
    <property type="match status" value="1"/>
</dbReference>
<organism evidence="3">
    <name type="scientific">Annelida</name>
    <name type="common">segmented worms</name>
    <dbReference type="NCBI Taxonomy" id="6340"/>
    <lineage>
        <taxon>Eukaryota</taxon>
        <taxon>Metazoa</taxon>
        <taxon>Spiralia</taxon>
        <taxon>Lophotrochozoa</taxon>
    </lineage>
</organism>
<evidence type="ECO:0000256" key="1">
    <source>
        <dbReference type="ARBA" id="ARBA00007369"/>
    </source>
</evidence>
<accession>P84502</accession>
<dbReference type="InterPro" id="IPR022423">
    <property type="entry name" value="Neurohypophysial_hormone_CS"/>
</dbReference>
<sequence length="9" mass="1037">CFIRNCPKG</sequence>